<dbReference type="Proteomes" id="UP000676336">
    <property type="component" value="Unassembled WGS sequence"/>
</dbReference>
<dbReference type="EMBL" id="CAJOBI010104045">
    <property type="protein sequence ID" value="CAF4601167.1"/>
    <property type="molecule type" value="Genomic_DNA"/>
</dbReference>
<sequence>MVKEEANSSNTPWGMKEKEKLIKKSLICPPCQVPTTVECFGQHT</sequence>
<accession>A0A8S2Z5E3</accession>
<protein>
    <submittedName>
        <fullName evidence="1">Uncharacterized protein</fullName>
    </submittedName>
</protein>
<proteinExistence type="predicted"/>
<gene>
    <name evidence="1" type="ORF">SMN809_LOCUS39089</name>
</gene>
<evidence type="ECO:0000313" key="1">
    <source>
        <dbReference type="EMBL" id="CAF4601167.1"/>
    </source>
</evidence>
<comment type="caution">
    <text evidence="1">The sequence shown here is derived from an EMBL/GenBank/DDBJ whole genome shotgun (WGS) entry which is preliminary data.</text>
</comment>
<name>A0A8S2Z5E3_9BILA</name>
<dbReference type="AlphaFoldDB" id="A0A8S2Z5E3"/>
<feature type="non-terminal residue" evidence="1">
    <location>
        <position position="44"/>
    </location>
</feature>
<reference evidence="1" key="1">
    <citation type="submission" date="2021-02" db="EMBL/GenBank/DDBJ databases">
        <authorList>
            <person name="Nowell W R."/>
        </authorList>
    </citation>
    <scope>NUCLEOTIDE SEQUENCE</scope>
</reference>
<evidence type="ECO:0000313" key="2">
    <source>
        <dbReference type="Proteomes" id="UP000676336"/>
    </source>
</evidence>
<organism evidence="1 2">
    <name type="scientific">Rotaria magnacalcarata</name>
    <dbReference type="NCBI Taxonomy" id="392030"/>
    <lineage>
        <taxon>Eukaryota</taxon>
        <taxon>Metazoa</taxon>
        <taxon>Spiralia</taxon>
        <taxon>Gnathifera</taxon>
        <taxon>Rotifera</taxon>
        <taxon>Eurotatoria</taxon>
        <taxon>Bdelloidea</taxon>
        <taxon>Philodinida</taxon>
        <taxon>Philodinidae</taxon>
        <taxon>Rotaria</taxon>
    </lineage>
</organism>